<accession>A0A502C9L0</accession>
<comment type="caution">
    <text evidence="1">The sequence shown here is derived from an EMBL/GenBank/DDBJ whole genome shotgun (WGS) entry which is preliminary data.</text>
</comment>
<organism evidence="1 2">
    <name type="scientific">Sphingomonas oligophenolica</name>
    <dbReference type="NCBI Taxonomy" id="301154"/>
    <lineage>
        <taxon>Bacteria</taxon>
        <taxon>Pseudomonadati</taxon>
        <taxon>Pseudomonadota</taxon>
        <taxon>Alphaproteobacteria</taxon>
        <taxon>Sphingomonadales</taxon>
        <taxon>Sphingomonadaceae</taxon>
        <taxon>Sphingomonas</taxon>
    </lineage>
</organism>
<sequence>MISEGFTDVRQGDGWRAIMTERPLDEFIRQQTRILALFNGVRPLLSGSLDHARDRLPAMRQEIVGAMQECQIYKHARLYDPHIASGSPHRRAVQELKIGCIMLGEKYIAHYRAWDTAAVAANWHGFRLSALAIMTETRKSLGEEADAVRALDLHPVEPIGRKRLAA</sequence>
<reference evidence="1 2" key="1">
    <citation type="journal article" date="2019" name="Environ. Microbiol.">
        <title>Species interactions and distinct microbial communities in high Arctic permafrost affected cryosols are associated with the CH4 and CO2 gas fluxes.</title>
        <authorList>
            <person name="Altshuler I."/>
            <person name="Hamel J."/>
            <person name="Turney S."/>
            <person name="Magnuson E."/>
            <person name="Levesque R."/>
            <person name="Greer C."/>
            <person name="Whyte L.G."/>
        </authorList>
    </citation>
    <scope>NUCLEOTIDE SEQUENCE [LARGE SCALE GENOMIC DNA]</scope>
    <source>
        <strain evidence="1 2">S5.1</strain>
    </source>
</reference>
<dbReference type="Proteomes" id="UP000318413">
    <property type="component" value="Unassembled WGS sequence"/>
</dbReference>
<evidence type="ECO:0000313" key="2">
    <source>
        <dbReference type="Proteomes" id="UP000318413"/>
    </source>
</evidence>
<dbReference type="EMBL" id="RCZK01000014">
    <property type="protein sequence ID" value="TPG09598.1"/>
    <property type="molecule type" value="Genomic_DNA"/>
</dbReference>
<protein>
    <submittedName>
        <fullName evidence="1">Uncharacterized protein</fullName>
    </submittedName>
</protein>
<proteinExistence type="predicted"/>
<keyword evidence="2" id="KW-1185">Reference proteome</keyword>
<name>A0A502C9L0_9SPHN</name>
<dbReference type="AlphaFoldDB" id="A0A502C9L0"/>
<evidence type="ECO:0000313" key="1">
    <source>
        <dbReference type="EMBL" id="TPG09598.1"/>
    </source>
</evidence>
<gene>
    <name evidence="1" type="ORF">EAH84_13430</name>
</gene>